<evidence type="ECO:0000313" key="3">
    <source>
        <dbReference type="Proteomes" id="UP000037035"/>
    </source>
</evidence>
<dbReference type="Proteomes" id="UP000037035">
    <property type="component" value="Unassembled WGS sequence"/>
</dbReference>
<sequence>MKRKISTLPRGLELNRKNLQMALVYFIANVNLPFSVVEMKLFMDLLHLINKQAGPMINQISRQRISNHLSQVFVQLQEKIKQEILSKQV</sequence>
<keyword evidence="1" id="KW-0472">Membrane</keyword>
<dbReference type="AlphaFoldDB" id="A0A0L6UNK2"/>
<comment type="caution">
    <text evidence="2">The sequence shown here is derived from an EMBL/GenBank/DDBJ whole genome shotgun (WGS) entry which is preliminary data.</text>
</comment>
<keyword evidence="1" id="KW-0812">Transmembrane</keyword>
<keyword evidence="1" id="KW-1133">Transmembrane helix</keyword>
<reference evidence="2 3" key="1">
    <citation type="submission" date="2015-08" db="EMBL/GenBank/DDBJ databases">
        <title>Next Generation Sequencing and Analysis of the Genome of Puccinia sorghi L Schw, the Causal Agent of Maize Common Rust.</title>
        <authorList>
            <person name="Rochi L."/>
            <person name="Burguener G."/>
            <person name="Darino M."/>
            <person name="Turjanski A."/>
            <person name="Kreff E."/>
            <person name="Dieguez M.J."/>
            <person name="Sacco F."/>
        </authorList>
    </citation>
    <scope>NUCLEOTIDE SEQUENCE [LARGE SCALE GENOMIC DNA]</scope>
    <source>
        <strain evidence="2 3">RO10H11247</strain>
    </source>
</reference>
<proteinExistence type="predicted"/>
<dbReference type="OrthoDB" id="2504290at2759"/>
<name>A0A0L6UNK2_9BASI</name>
<protein>
    <submittedName>
        <fullName evidence="2">Uncharacterized protein</fullName>
    </submittedName>
</protein>
<keyword evidence="3" id="KW-1185">Reference proteome</keyword>
<evidence type="ECO:0000256" key="1">
    <source>
        <dbReference type="SAM" id="Phobius"/>
    </source>
</evidence>
<dbReference type="EMBL" id="LAVV01009719">
    <property type="protein sequence ID" value="KNZ50111.1"/>
    <property type="molecule type" value="Genomic_DNA"/>
</dbReference>
<feature type="transmembrane region" description="Helical" evidence="1">
    <location>
        <begin position="21"/>
        <end position="43"/>
    </location>
</feature>
<gene>
    <name evidence="2" type="ORF">VP01_4596g1</name>
</gene>
<dbReference type="VEuPathDB" id="FungiDB:VP01_4596g1"/>
<accession>A0A0L6UNK2</accession>
<organism evidence="2 3">
    <name type="scientific">Puccinia sorghi</name>
    <dbReference type="NCBI Taxonomy" id="27349"/>
    <lineage>
        <taxon>Eukaryota</taxon>
        <taxon>Fungi</taxon>
        <taxon>Dikarya</taxon>
        <taxon>Basidiomycota</taxon>
        <taxon>Pucciniomycotina</taxon>
        <taxon>Pucciniomycetes</taxon>
        <taxon>Pucciniales</taxon>
        <taxon>Pucciniaceae</taxon>
        <taxon>Puccinia</taxon>
    </lineage>
</organism>
<evidence type="ECO:0000313" key="2">
    <source>
        <dbReference type="EMBL" id="KNZ50111.1"/>
    </source>
</evidence>